<dbReference type="PANTHER" id="PTHR11804:SF48">
    <property type="entry name" value="PUTATIVE-RELATED"/>
    <property type="match status" value="1"/>
</dbReference>
<keyword evidence="4 6" id="KW-0862">Zinc</keyword>
<dbReference type="InterPro" id="IPR011976">
    <property type="entry name" value="Pept_M3B_oligopep-rel"/>
</dbReference>
<evidence type="ECO:0000256" key="1">
    <source>
        <dbReference type="ARBA" id="ARBA00022670"/>
    </source>
</evidence>
<dbReference type="NCBIfam" id="TIGR02289">
    <property type="entry name" value="M3_not_pepF"/>
    <property type="match status" value="1"/>
</dbReference>
<evidence type="ECO:0000256" key="6">
    <source>
        <dbReference type="RuleBase" id="RU003435"/>
    </source>
</evidence>
<comment type="cofactor">
    <cofactor evidence="6">
        <name>Zn(2+)</name>
        <dbReference type="ChEBI" id="CHEBI:29105"/>
    </cofactor>
    <text evidence="6">Binds 1 zinc ion.</text>
</comment>
<keyword evidence="1 6" id="KW-0645">Protease</keyword>
<comment type="caution">
    <text evidence="8">The sequence shown here is derived from an EMBL/GenBank/DDBJ whole genome shotgun (WGS) entry which is preliminary data.</text>
</comment>
<evidence type="ECO:0000256" key="2">
    <source>
        <dbReference type="ARBA" id="ARBA00022723"/>
    </source>
</evidence>
<dbReference type="InterPro" id="IPR001567">
    <property type="entry name" value="Pept_M3A_M3B_dom"/>
</dbReference>
<feature type="domain" description="Peptidase M3A/M3B catalytic" evidence="7">
    <location>
        <begin position="175"/>
        <end position="551"/>
    </location>
</feature>
<dbReference type="GO" id="GO:0004222">
    <property type="term" value="F:metalloendopeptidase activity"/>
    <property type="evidence" value="ECO:0007669"/>
    <property type="project" value="InterPro"/>
</dbReference>
<evidence type="ECO:0000313" key="8">
    <source>
        <dbReference type="EMBL" id="TMI76455.1"/>
    </source>
</evidence>
<keyword evidence="5 6" id="KW-0482">Metalloprotease</keyword>
<proteinExistence type="inferred from homology"/>
<evidence type="ECO:0000256" key="5">
    <source>
        <dbReference type="ARBA" id="ARBA00023049"/>
    </source>
</evidence>
<dbReference type="Gene3D" id="1.10.1370.30">
    <property type="match status" value="1"/>
</dbReference>
<evidence type="ECO:0000256" key="4">
    <source>
        <dbReference type="ARBA" id="ARBA00022833"/>
    </source>
</evidence>
<name>A0A537IYV7_9BACT</name>
<evidence type="ECO:0000256" key="3">
    <source>
        <dbReference type="ARBA" id="ARBA00022801"/>
    </source>
</evidence>
<dbReference type="SUPFAM" id="SSF55486">
    <property type="entry name" value="Metalloproteases ('zincins'), catalytic domain"/>
    <property type="match status" value="1"/>
</dbReference>
<gene>
    <name evidence="8" type="ORF">E6H05_03615</name>
</gene>
<comment type="similarity">
    <text evidence="6">Belongs to the peptidase M3 family.</text>
</comment>
<dbReference type="GO" id="GO:0006518">
    <property type="term" value="P:peptide metabolic process"/>
    <property type="evidence" value="ECO:0007669"/>
    <property type="project" value="TreeGrafter"/>
</dbReference>
<dbReference type="InterPro" id="IPR045090">
    <property type="entry name" value="Pept_M3A_M3B"/>
</dbReference>
<dbReference type="CDD" id="cd09606">
    <property type="entry name" value="M3B_PepF"/>
    <property type="match status" value="1"/>
</dbReference>
<organism evidence="8 9">
    <name type="scientific">Candidatus Segetimicrobium genomatis</name>
    <dbReference type="NCBI Taxonomy" id="2569760"/>
    <lineage>
        <taxon>Bacteria</taxon>
        <taxon>Bacillati</taxon>
        <taxon>Candidatus Sysuimicrobiota</taxon>
        <taxon>Candidatus Sysuimicrobiia</taxon>
        <taxon>Candidatus Sysuimicrobiales</taxon>
        <taxon>Candidatus Segetimicrobiaceae</taxon>
        <taxon>Candidatus Segetimicrobium</taxon>
    </lineage>
</organism>
<sequence length="572" mass="67139">MQVDPRRPFPRQFVPEDATMGEWAHIEPLFKQLQDRSINSVEELEQWLVDCSELSAAIAEERTRRYIAMTVQTDDPVREAAYQEFIEQIDPKTKPCWHALEVAYLASPHRKLLRIDRYGVLDRIIENNVSLFREDNIPLETADALLMKDYQKLTGAMTVVHRGEEITLQQAAKFLEEPDRSLRQQVWELVTSRRLRDKESLEDLYDKMVALRTQIARNAGFENYRDYIFKRRRRFDYTPEDCLEFHTGVERAAVPLVREILQERRRKLGVDTLRPWDTLVDPQQRPPLRPFASIESLVAGIEEIFRRVDPALGDQFRFMWEEKLLDLDSRKGKAPGGYQSTLHERRWPFIFANAVGRDDDVRTMLHEGGHAFHQLAAREQPLIHYRNAPIEFAEVASMGMELLAAPHLDVFYKNPEDYKRSYRTTLEDAVTILPWVATIDAFQHWVYTHPAHTRAQRREAWGQVFSRFSTVVDWRGYEEALAYAWHRQLHLFLSPFYYIEYGIAETGALQIWTRSRTNHREAVERYWQALWLGGSRPLPRLFEAAGARFRFDYDTVAPLMDTVAEELGRIGD</sequence>
<keyword evidence="3 6" id="KW-0378">Hydrolase</keyword>
<keyword evidence="2 6" id="KW-0479">Metal-binding</keyword>
<dbReference type="GO" id="GO:0006508">
    <property type="term" value="P:proteolysis"/>
    <property type="evidence" value="ECO:0007669"/>
    <property type="project" value="UniProtKB-KW"/>
</dbReference>
<evidence type="ECO:0000259" key="7">
    <source>
        <dbReference type="Pfam" id="PF01432"/>
    </source>
</evidence>
<evidence type="ECO:0000313" key="9">
    <source>
        <dbReference type="Proteomes" id="UP000318834"/>
    </source>
</evidence>
<reference evidence="8 9" key="1">
    <citation type="journal article" date="2019" name="Nat. Microbiol.">
        <title>Mediterranean grassland soil C-N compound turnover is dependent on rainfall and depth, and is mediated by genomically divergent microorganisms.</title>
        <authorList>
            <person name="Diamond S."/>
            <person name="Andeer P.F."/>
            <person name="Li Z."/>
            <person name="Crits-Christoph A."/>
            <person name="Burstein D."/>
            <person name="Anantharaman K."/>
            <person name="Lane K.R."/>
            <person name="Thomas B.C."/>
            <person name="Pan C."/>
            <person name="Northen T.R."/>
            <person name="Banfield J.F."/>
        </authorList>
    </citation>
    <scope>NUCLEOTIDE SEQUENCE [LARGE SCALE GENOMIC DNA]</scope>
    <source>
        <strain evidence="8">NP_8</strain>
    </source>
</reference>
<dbReference type="Pfam" id="PF01432">
    <property type="entry name" value="Peptidase_M3"/>
    <property type="match status" value="1"/>
</dbReference>
<dbReference type="PANTHER" id="PTHR11804">
    <property type="entry name" value="PROTEASE M3 THIMET OLIGOPEPTIDASE-RELATED"/>
    <property type="match status" value="1"/>
</dbReference>
<accession>A0A537IYV7</accession>
<dbReference type="GO" id="GO:0046872">
    <property type="term" value="F:metal ion binding"/>
    <property type="evidence" value="ECO:0007669"/>
    <property type="project" value="UniProtKB-UniRule"/>
</dbReference>
<dbReference type="Proteomes" id="UP000318834">
    <property type="component" value="Unassembled WGS sequence"/>
</dbReference>
<dbReference type="AlphaFoldDB" id="A0A537IYV7"/>
<protein>
    <submittedName>
        <fullName evidence="8">M3 family oligoendopeptidase</fullName>
    </submittedName>
</protein>
<dbReference type="EMBL" id="VBAP01000022">
    <property type="protein sequence ID" value="TMI76455.1"/>
    <property type="molecule type" value="Genomic_DNA"/>
</dbReference>